<dbReference type="CDD" id="cd00067">
    <property type="entry name" value="GAL4"/>
    <property type="match status" value="1"/>
</dbReference>
<dbReference type="SUPFAM" id="SSF57701">
    <property type="entry name" value="Zn2/Cys6 DNA-binding domain"/>
    <property type="match status" value="1"/>
</dbReference>
<dbReference type="STRING" id="576137.A0A1L7XG69"/>
<dbReference type="Proteomes" id="UP000184330">
    <property type="component" value="Unassembled WGS sequence"/>
</dbReference>
<keyword evidence="6" id="KW-0539">Nucleus</keyword>
<dbReference type="GO" id="GO:0006351">
    <property type="term" value="P:DNA-templated transcription"/>
    <property type="evidence" value="ECO:0007669"/>
    <property type="project" value="InterPro"/>
</dbReference>
<dbReference type="InterPro" id="IPR013087">
    <property type="entry name" value="Znf_C2H2_type"/>
</dbReference>
<dbReference type="InterPro" id="IPR007219">
    <property type="entry name" value="XnlR_reg_dom"/>
</dbReference>
<evidence type="ECO:0000256" key="3">
    <source>
        <dbReference type="ARBA" id="ARBA00022833"/>
    </source>
</evidence>
<dbReference type="PROSITE" id="PS00463">
    <property type="entry name" value="ZN2_CY6_FUNGAL_1"/>
    <property type="match status" value="1"/>
</dbReference>
<dbReference type="SUPFAM" id="SSF57667">
    <property type="entry name" value="beta-beta-alpha zinc fingers"/>
    <property type="match status" value="1"/>
</dbReference>
<feature type="domain" description="Zn(2)-C6 fungal-type" evidence="9">
    <location>
        <begin position="102"/>
        <end position="131"/>
    </location>
</feature>
<dbReference type="Pfam" id="PF00172">
    <property type="entry name" value="Zn_clus"/>
    <property type="match status" value="1"/>
</dbReference>
<evidence type="ECO:0000256" key="6">
    <source>
        <dbReference type="ARBA" id="ARBA00023242"/>
    </source>
</evidence>
<keyword evidence="12" id="KW-1185">Reference proteome</keyword>
<dbReference type="PROSITE" id="PS50157">
    <property type="entry name" value="ZINC_FINGER_C2H2_2"/>
    <property type="match status" value="2"/>
</dbReference>
<dbReference type="OrthoDB" id="40579at2759"/>
<feature type="domain" description="C2H2-type" evidence="10">
    <location>
        <begin position="58"/>
        <end position="85"/>
    </location>
</feature>
<keyword evidence="2 7" id="KW-0863">Zinc-finger</keyword>
<evidence type="ECO:0000313" key="11">
    <source>
        <dbReference type="EMBL" id="CZR64035.1"/>
    </source>
</evidence>
<dbReference type="InterPro" id="IPR001138">
    <property type="entry name" value="Zn2Cys6_DnaBD"/>
</dbReference>
<keyword evidence="1" id="KW-0479">Metal-binding</keyword>
<feature type="region of interest" description="Disordered" evidence="8">
    <location>
        <begin position="185"/>
        <end position="218"/>
    </location>
</feature>
<name>A0A1L7XG69_9HELO</name>
<dbReference type="GO" id="GO:0008270">
    <property type="term" value="F:zinc ion binding"/>
    <property type="evidence" value="ECO:0007669"/>
    <property type="project" value="UniProtKB-KW"/>
</dbReference>
<dbReference type="Pfam" id="PF00096">
    <property type="entry name" value="zf-C2H2"/>
    <property type="match status" value="2"/>
</dbReference>
<evidence type="ECO:0000259" key="9">
    <source>
        <dbReference type="PROSITE" id="PS50048"/>
    </source>
</evidence>
<reference evidence="11 12" key="1">
    <citation type="submission" date="2016-03" db="EMBL/GenBank/DDBJ databases">
        <authorList>
            <person name="Ploux O."/>
        </authorList>
    </citation>
    <scope>NUCLEOTIDE SEQUENCE [LARGE SCALE GENOMIC DNA]</scope>
    <source>
        <strain evidence="11 12">UAMH 11012</strain>
    </source>
</reference>
<dbReference type="InterPro" id="IPR036236">
    <property type="entry name" value="Znf_C2H2_sf"/>
</dbReference>
<dbReference type="Pfam" id="PF04082">
    <property type="entry name" value="Fungal_trans"/>
    <property type="match status" value="1"/>
</dbReference>
<dbReference type="EMBL" id="FJOG01000025">
    <property type="protein sequence ID" value="CZR64035.1"/>
    <property type="molecule type" value="Genomic_DNA"/>
</dbReference>
<evidence type="ECO:0000256" key="8">
    <source>
        <dbReference type="SAM" id="MobiDB-lite"/>
    </source>
</evidence>
<dbReference type="AlphaFoldDB" id="A0A1L7XG69"/>
<dbReference type="PANTHER" id="PTHR47660:SF2">
    <property type="entry name" value="TRANSCRIPTION FACTOR WITH C2H2 AND ZN(2)-CYS(6) DNA BINDING DOMAIN (EUROFUNG)"/>
    <property type="match status" value="1"/>
</dbReference>
<keyword evidence="5" id="KW-0804">Transcription</keyword>
<dbReference type="FunFam" id="3.30.160.60:FF:002343">
    <property type="entry name" value="Zinc finger protein 33A"/>
    <property type="match status" value="1"/>
</dbReference>
<sequence length="925" mass="103030">MSDLVVVEQSPEGMQSPSTNTESENGKSPFACNVCHRSYRRVDHLARHYRSHTREKPFVCNTCGKGFSRTDLLKRHSIGHNDRKDPKRYPSSAPQMARVSQACTACANSKLKCGNQKPCHRCRQRGIACTFPAQNEKTKKIPQKANIESKKSDIQTLALNGTEDDFLGLENEVGNLPYREQQGISMQHSTDGSSPHGSMPNQSMLGLADGSNTVPSSGDSILDFDDSSLAEFLRDVMMPGSPNSLAETNAAGFLPQNYYCGRDVFNFGMDSSLDFNDLDFNWIDSQQYRPLWTNVPANIDEMRIPSQEAPDFSSGTIAGAEAFQKSVWRYKPGPHNHACAEQIHLSVPYKDMQHLEVRLPPDLLGHRIEQTARDKILAMVLGTCERINVSEVVTSFPSADFLDSLMHTFFRSEILKEDSWIHIPTFRPQTNRAEWNAIVIAAGAVLSSIPTVRKLGFAIQEAVRVTVPAVCDKDNSRTRELQLVQTFALQLSVGLWSGNNRKMEIAECHSQPLITMLRRAGHYRRRPQTPAPLPSDDEHTLEIKWRAWIEAESFKRLAFHTLLHDAQASISLLTRPMISYAEISLELPYSLTLWRARSALEWRDVYLSLTPTISTRLPSLMNSIHDLPSLVALAPCLDIRFSVSAILHAMWSLVSEYRQVQFILKTSPSSSHSPLPSLSHSTSSSSNGALISQSWQQELTHLLESISLTFSSTLTIESSILQELFLMNLHVSFEELQLFAGKEGTEEAVRVYPSLKSWFKGRRARQAIWHAGQILRAARRAEGELRDFYAVAIYHAALCFWVWGMCELGDKAQSSMMGETNMNEEIVWLDGEENNATRRFIAMAGGLPMVRGLAPGLAGSGEGGRGCRLDNPKSVMETIIGVMGRGCVIGNVLPPLVENLGQLMRDLGSAAGVVRSQSMKANMYS</sequence>
<evidence type="ECO:0000256" key="4">
    <source>
        <dbReference type="ARBA" id="ARBA00023015"/>
    </source>
</evidence>
<proteinExistence type="predicted"/>
<organism evidence="11 12">
    <name type="scientific">Phialocephala subalpina</name>
    <dbReference type="NCBI Taxonomy" id="576137"/>
    <lineage>
        <taxon>Eukaryota</taxon>
        <taxon>Fungi</taxon>
        <taxon>Dikarya</taxon>
        <taxon>Ascomycota</taxon>
        <taxon>Pezizomycotina</taxon>
        <taxon>Leotiomycetes</taxon>
        <taxon>Helotiales</taxon>
        <taxon>Mollisiaceae</taxon>
        <taxon>Phialocephala</taxon>
        <taxon>Phialocephala fortinii species complex</taxon>
    </lineage>
</organism>
<evidence type="ECO:0000256" key="1">
    <source>
        <dbReference type="ARBA" id="ARBA00022723"/>
    </source>
</evidence>
<accession>A0A1L7XG69</accession>
<dbReference type="GO" id="GO:0003677">
    <property type="term" value="F:DNA binding"/>
    <property type="evidence" value="ECO:0007669"/>
    <property type="project" value="InterPro"/>
</dbReference>
<dbReference type="PROSITE" id="PS00028">
    <property type="entry name" value="ZINC_FINGER_C2H2_1"/>
    <property type="match status" value="2"/>
</dbReference>
<dbReference type="GO" id="GO:0000981">
    <property type="term" value="F:DNA-binding transcription factor activity, RNA polymerase II-specific"/>
    <property type="evidence" value="ECO:0007669"/>
    <property type="project" value="InterPro"/>
</dbReference>
<keyword evidence="4" id="KW-0805">Transcription regulation</keyword>
<feature type="domain" description="C2H2-type" evidence="10">
    <location>
        <begin position="30"/>
        <end position="57"/>
    </location>
</feature>
<dbReference type="Gene3D" id="4.10.240.10">
    <property type="entry name" value="Zn(2)-C6 fungal-type DNA-binding domain"/>
    <property type="match status" value="1"/>
</dbReference>
<dbReference type="SMART" id="SM00355">
    <property type="entry name" value="ZnF_C2H2"/>
    <property type="match status" value="2"/>
</dbReference>
<dbReference type="Gene3D" id="3.30.160.60">
    <property type="entry name" value="Classic Zinc Finger"/>
    <property type="match status" value="2"/>
</dbReference>
<evidence type="ECO:0000313" key="12">
    <source>
        <dbReference type="Proteomes" id="UP000184330"/>
    </source>
</evidence>
<gene>
    <name evidence="11" type="ORF">PAC_13932</name>
</gene>
<evidence type="ECO:0000256" key="5">
    <source>
        <dbReference type="ARBA" id="ARBA00023163"/>
    </source>
</evidence>
<protein>
    <submittedName>
        <fullName evidence="11">Related to C6 and C2H2 transcription factor RegA-like</fullName>
    </submittedName>
</protein>
<dbReference type="PROSITE" id="PS50048">
    <property type="entry name" value="ZN2_CY6_FUNGAL_2"/>
    <property type="match status" value="1"/>
</dbReference>
<evidence type="ECO:0000256" key="2">
    <source>
        <dbReference type="ARBA" id="ARBA00022771"/>
    </source>
</evidence>
<dbReference type="PANTHER" id="PTHR47660">
    <property type="entry name" value="TRANSCRIPTION FACTOR WITH C2H2 AND ZN(2)-CYS(6) DNA BINDING DOMAIN (EUROFUNG)-RELATED-RELATED"/>
    <property type="match status" value="1"/>
</dbReference>
<keyword evidence="3" id="KW-0862">Zinc</keyword>
<evidence type="ECO:0000259" key="10">
    <source>
        <dbReference type="PROSITE" id="PS50157"/>
    </source>
</evidence>
<feature type="region of interest" description="Disordered" evidence="8">
    <location>
        <begin position="1"/>
        <end position="26"/>
    </location>
</feature>
<evidence type="ECO:0000256" key="7">
    <source>
        <dbReference type="PROSITE-ProRule" id="PRU00042"/>
    </source>
</evidence>
<dbReference type="SMART" id="SM00066">
    <property type="entry name" value="GAL4"/>
    <property type="match status" value="1"/>
</dbReference>
<dbReference type="CDD" id="cd12148">
    <property type="entry name" value="fungal_TF_MHR"/>
    <property type="match status" value="1"/>
</dbReference>
<feature type="compositionally biased region" description="Polar residues" evidence="8">
    <location>
        <begin position="12"/>
        <end position="23"/>
    </location>
</feature>
<dbReference type="InterPro" id="IPR036864">
    <property type="entry name" value="Zn2-C6_fun-type_DNA-bd_sf"/>
</dbReference>